<evidence type="ECO:0000259" key="1">
    <source>
        <dbReference type="Pfam" id="PF04326"/>
    </source>
</evidence>
<reference evidence="2 3" key="1">
    <citation type="submission" date="2016-10" db="EMBL/GenBank/DDBJ databases">
        <authorList>
            <person name="de Groot N.N."/>
        </authorList>
    </citation>
    <scope>NUCLEOTIDE SEQUENCE [LARGE SCALE GENOMIC DNA]</scope>
    <source>
        <strain evidence="2 3">CGMCC 1.7005</strain>
    </source>
</reference>
<evidence type="ECO:0000313" key="2">
    <source>
        <dbReference type="EMBL" id="SFT45158.1"/>
    </source>
</evidence>
<dbReference type="OrthoDB" id="9807907at2"/>
<evidence type="ECO:0000313" key="3">
    <source>
        <dbReference type="Proteomes" id="UP000236454"/>
    </source>
</evidence>
<keyword evidence="3" id="KW-1185">Reference proteome</keyword>
<dbReference type="GO" id="GO:0003677">
    <property type="term" value="F:DNA binding"/>
    <property type="evidence" value="ECO:0007669"/>
    <property type="project" value="UniProtKB-KW"/>
</dbReference>
<dbReference type="InterPro" id="IPR007421">
    <property type="entry name" value="Schlafen_AlbA_2_dom"/>
</dbReference>
<dbReference type="InterPro" id="IPR038461">
    <property type="entry name" value="Schlafen_AlbA_2_dom_sf"/>
</dbReference>
<name>A0A1I6Y3V3_9FLAO</name>
<dbReference type="PANTHER" id="PTHR30595:SF6">
    <property type="entry name" value="SCHLAFEN ALBA-2 DOMAIN-CONTAINING PROTEIN"/>
    <property type="match status" value="1"/>
</dbReference>
<keyword evidence="2" id="KW-0238">DNA-binding</keyword>
<organism evidence="2 3">
    <name type="scientific">Lishizhenia tianjinensis</name>
    <dbReference type="NCBI Taxonomy" id="477690"/>
    <lineage>
        <taxon>Bacteria</taxon>
        <taxon>Pseudomonadati</taxon>
        <taxon>Bacteroidota</taxon>
        <taxon>Flavobacteriia</taxon>
        <taxon>Flavobacteriales</taxon>
        <taxon>Crocinitomicaceae</taxon>
        <taxon>Lishizhenia</taxon>
    </lineage>
</organism>
<dbReference type="Proteomes" id="UP000236454">
    <property type="component" value="Unassembled WGS sequence"/>
</dbReference>
<dbReference type="AlphaFoldDB" id="A0A1I6Y3V3"/>
<proteinExistence type="predicted"/>
<protein>
    <submittedName>
        <fullName evidence="2">Putative DNA-binding domain-containing protein</fullName>
    </submittedName>
</protein>
<dbReference type="Gene3D" id="3.30.950.30">
    <property type="entry name" value="Schlafen, AAA domain"/>
    <property type="match status" value="1"/>
</dbReference>
<dbReference type="RefSeq" id="WP_090246244.1">
    <property type="nucleotide sequence ID" value="NZ_FPAS01000001.1"/>
</dbReference>
<dbReference type="EMBL" id="FPAS01000001">
    <property type="protein sequence ID" value="SFT45158.1"/>
    <property type="molecule type" value="Genomic_DNA"/>
</dbReference>
<feature type="domain" description="Schlafen AlbA-2" evidence="1">
    <location>
        <begin position="12"/>
        <end position="124"/>
    </location>
</feature>
<accession>A0A1I6Y3V3</accession>
<gene>
    <name evidence="2" type="ORF">SAMN05216474_0641</name>
</gene>
<dbReference type="Pfam" id="PF04326">
    <property type="entry name" value="SLFN_AlbA_2"/>
    <property type="match status" value="1"/>
</dbReference>
<dbReference type="STRING" id="477690.SAMN05216474_0641"/>
<sequence length="207" mass="24120">MDTLKAYIREGEHQQQDFKFRIDDAKKIARTLTAFANTDGGRLLIGVKDNGKVTGIHPEEEFHMIQGAAEMYCKPAIPFESQVWQDKHKLVLEIRIAPSENKPHKSPDENGVWKTYIRRDDHTLLANKILIGLWKQKKFNHAKPEKFDEEELAFLKVIKQEEPATLSRLYRKSELPKSRVDKLLILFISWDLVAMDISEEGTFYRLK</sequence>
<dbReference type="PANTHER" id="PTHR30595">
    <property type="entry name" value="GLPR-RELATED TRANSCRIPTIONAL REPRESSOR"/>
    <property type="match status" value="1"/>
</dbReference>